<dbReference type="GO" id="GO:0006351">
    <property type="term" value="P:DNA-templated transcription"/>
    <property type="evidence" value="ECO:0007669"/>
    <property type="project" value="InterPro"/>
</dbReference>
<keyword evidence="2" id="KW-0548">Nucleotidyltransferase</keyword>
<keyword evidence="2" id="KW-0804">Transcription</keyword>
<dbReference type="GO" id="GO:0000428">
    <property type="term" value="C:DNA-directed RNA polymerase complex"/>
    <property type="evidence" value="ECO:0007669"/>
    <property type="project" value="UniProtKB-KW"/>
</dbReference>
<reference evidence="2 3" key="1">
    <citation type="submission" date="2018-06" db="EMBL/GenBank/DDBJ databases">
        <authorList>
            <consortium name="Pathogen Informatics"/>
            <person name="Doyle S."/>
        </authorList>
    </citation>
    <scope>NUCLEOTIDE SEQUENCE [LARGE SCALE GENOMIC DNA]</scope>
    <source>
        <strain evidence="2 3">NCTC7878</strain>
    </source>
</reference>
<dbReference type="GO" id="GO:0003899">
    <property type="term" value="F:DNA-directed RNA polymerase activity"/>
    <property type="evidence" value="ECO:0007669"/>
    <property type="project" value="UniProtKB-EC"/>
</dbReference>
<dbReference type="Pfam" id="PF01000">
    <property type="entry name" value="RNA_pol_A_bac"/>
    <property type="match status" value="1"/>
</dbReference>
<dbReference type="InterPro" id="IPR036643">
    <property type="entry name" value="RNApol_insert_sf"/>
</dbReference>
<dbReference type="SUPFAM" id="SSF56553">
    <property type="entry name" value="Insert subdomain of RNA polymerase alpha subunit"/>
    <property type="match status" value="1"/>
</dbReference>
<dbReference type="EC" id="2.7.7.6" evidence="2"/>
<keyword evidence="2" id="KW-0808">Transferase</keyword>
<evidence type="ECO:0000313" key="3">
    <source>
        <dbReference type="Proteomes" id="UP000249913"/>
    </source>
</evidence>
<gene>
    <name evidence="2" type="primary">rpoA_1</name>
    <name evidence="2" type="ORF">NCTC7878_01037</name>
</gene>
<keyword evidence="2" id="KW-0240">DNA-directed RNA polymerase</keyword>
<name>A0A2X2K045_STAAU</name>
<evidence type="ECO:0000313" key="2">
    <source>
        <dbReference type="EMBL" id="SPZ97653.1"/>
    </source>
</evidence>
<dbReference type="AlphaFoldDB" id="A0A2X2K045"/>
<evidence type="ECO:0000259" key="1">
    <source>
        <dbReference type="Pfam" id="PF01000"/>
    </source>
</evidence>
<feature type="domain" description="DNA-directed RNA polymerase insert" evidence="1">
    <location>
        <begin position="1"/>
        <end position="79"/>
    </location>
</feature>
<dbReference type="GO" id="GO:0046983">
    <property type="term" value="F:protein dimerization activity"/>
    <property type="evidence" value="ECO:0007669"/>
    <property type="project" value="InterPro"/>
</dbReference>
<dbReference type="EMBL" id="UAUX01000006">
    <property type="protein sequence ID" value="SPZ97653.1"/>
    <property type="molecule type" value="Genomic_DNA"/>
</dbReference>
<proteinExistence type="predicted"/>
<dbReference type="Proteomes" id="UP000249913">
    <property type="component" value="Unassembled WGS sequence"/>
</dbReference>
<sequence length="83" mass="9146">MNIKQLALKIYSEEDKTLEIDVRDEGEVTASDITHDSDVEILNPELKIATVSKGGHLKIRLVANKGRGYALAEQNNTSDLPLV</sequence>
<dbReference type="Gene3D" id="2.170.120.12">
    <property type="entry name" value="DNA-directed RNA polymerase, insert domain"/>
    <property type="match status" value="1"/>
</dbReference>
<dbReference type="InterPro" id="IPR011262">
    <property type="entry name" value="DNA-dir_RNA_pol_insert"/>
</dbReference>
<accession>A0A2X2K045</accession>
<organism evidence="2 3">
    <name type="scientific">Staphylococcus aureus</name>
    <dbReference type="NCBI Taxonomy" id="1280"/>
    <lineage>
        <taxon>Bacteria</taxon>
        <taxon>Bacillati</taxon>
        <taxon>Bacillota</taxon>
        <taxon>Bacilli</taxon>
        <taxon>Bacillales</taxon>
        <taxon>Staphylococcaceae</taxon>
        <taxon>Staphylococcus</taxon>
    </lineage>
</organism>
<protein>
    <submittedName>
        <fullName evidence="2">DNA-directed RNA polymerase alpha subunit</fullName>
        <ecNumber evidence="2">2.7.7.6</ecNumber>
    </submittedName>
</protein>